<dbReference type="InterPro" id="IPR011856">
    <property type="entry name" value="tRNA_endonuc-like_dom_sf"/>
</dbReference>
<comment type="similarity">
    <text evidence="6">Belongs to the NucS endonuclease family.</text>
</comment>
<evidence type="ECO:0000256" key="1">
    <source>
        <dbReference type="ARBA" id="ARBA00022490"/>
    </source>
</evidence>
<accession>E8R7M4</accession>
<dbReference type="CDD" id="cd22341">
    <property type="entry name" value="NucS-like"/>
    <property type="match status" value="1"/>
</dbReference>
<dbReference type="Pfam" id="PF01939">
    <property type="entry name" value="NucS_C"/>
    <property type="match status" value="1"/>
</dbReference>
<dbReference type="Gene3D" id="2.70.180.20">
    <property type="match status" value="1"/>
</dbReference>
<dbReference type="NCBIfam" id="NF003270">
    <property type="entry name" value="PRK04247.1"/>
    <property type="match status" value="1"/>
</dbReference>
<proteinExistence type="inferred from homology"/>
<evidence type="ECO:0000256" key="6">
    <source>
        <dbReference type="HAMAP-Rule" id="MF_00722"/>
    </source>
</evidence>
<dbReference type="STRING" id="765177.Desmu_0200"/>
<feature type="domain" description="Endonuclease NucS N-terminal PH-like" evidence="8">
    <location>
        <begin position="30"/>
        <end position="126"/>
    </location>
</feature>
<dbReference type="InterPro" id="IPR002793">
    <property type="entry name" value="Endonuclease_NucS"/>
</dbReference>
<name>E8R7M4_DESM0</name>
<evidence type="ECO:0000259" key="8">
    <source>
        <dbReference type="Pfam" id="PF21003"/>
    </source>
</evidence>
<organism evidence="9 10">
    <name type="scientific">Desulfurococcus mucosus (strain ATCC 35584 / DSM 2162 / JCM 9187 / O7/1)</name>
    <dbReference type="NCBI Taxonomy" id="765177"/>
    <lineage>
        <taxon>Archaea</taxon>
        <taxon>Thermoproteota</taxon>
        <taxon>Thermoprotei</taxon>
        <taxon>Desulfurococcales</taxon>
        <taxon>Desulfurococcaceae</taxon>
        <taxon>Desulfurococcus</taxon>
    </lineage>
</organism>
<dbReference type="PANTHER" id="PTHR38814:SF1">
    <property type="entry name" value="ENDONUCLEASE NUCS"/>
    <property type="match status" value="1"/>
</dbReference>
<evidence type="ECO:0000259" key="7">
    <source>
        <dbReference type="Pfam" id="PF01939"/>
    </source>
</evidence>
<keyword evidence="5 6" id="KW-0238">DNA-binding</keyword>
<dbReference type="InterPro" id="IPR048301">
    <property type="entry name" value="NucS_C"/>
</dbReference>
<reference evidence="9 10" key="2">
    <citation type="journal article" date="2011" name="Stand. Genomic Sci.">
        <title>Complete genome sequence of Desulfurococcus mucosus type strain (O7/1).</title>
        <authorList>
            <person name="Wirth R."/>
            <person name="Chertkov O."/>
            <person name="Held B."/>
            <person name="Lapidus A."/>
            <person name="Nolan M."/>
            <person name="Lucas S."/>
            <person name="Hammon N."/>
            <person name="Deshpande S."/>
            <person name="Cheng J.F."/>
            <person name="Tapia R."/>
            <person name="Han C."/>
            <person name="Goodwin L."/>
            <person name="Pitluck S."/>
            <person name="Liolios K."/>
            <person name="Ioanna P."/>
            <person name="Ivanova N."/>
            <person name="Mavromatis K."/>
            <person name="Mikhailova N."/>
            <person name="Pati A."/>
            <person name="Chen A."/>
            <person name="Palaniappan K."/>
            <person name="Land M."/>
            <person name="Hauser L."/>
            <person name="Chang Y.J."/>
            <person name="Jeffries C.D."/>
            <person name="Bilek Y."/>
            <person name="Hader T."/>
            <person name="Rohde M."/>
            <person name="Spring S."/>
            <person name="Sikorski J."/>
            <person name="Goker M."/>
            <person name="Woyke T."/>
            <person name="Bristow J."/>
            <person name="Eisen J.A."/>
            <person name="Markowitz V."/>
            <person name="Hugenholtz P."/>
            <person name="Kyrpides N.C."/>
            <person name="Klenk H.P."/>
        </authorList>
    </citation>
    <scope>NUCLEOTIDE SEQUENCE [LARGE SCALE GENOMIC DNA]</scope>
    <source>
        <strain evidence="10">ATCC 35584 / DSM 2162 / JCM 9187 / O7/1</strain>
    </source>
</reference>
<evidence type="ECO:0000256" key="3">
    <source>
        <dbReference type="ARBA" id="ARBA00022759"/>
    </source>
</evidence>
<dbReference type="InterPro" id="IPR048302">
    <property type="entry name" value="NucS_N"/>
</dbReference>
<comment type="subcellular location">
    <subcellularLocation>
        <location evidence="6">Cytoplasm</location>
    </subcellularLocation>
</comment>
<sequence length="277" mass="31341">MAPVNEPLILEKPDPAALPDLIRRAIGERNTVIVIGECSVEYEGRSTSRLGKGDRVLMIKQDGSVLVHRPTGYSPVNWQPDTSVIEAWINERGELSILAVRSKPREVLNISFSRVDSVIIARLRDDAEFTMYLDEAEMKRVLVGNPELIEPGFRVVEDEKRLGSGQADIYGVDKEGRPVIVELKRITASRDAVLQLYGYVKAYEATYGKRPRGILIAPSFSPSAIETLLRLQLEYRQVDLRELYRLAVEKGLRRSLLEYGRRPGERERGTGEKTRHE</sequence>
<evidence type="ECO:0000256" key="5">
    <source>
        <dbReference type="ARBA" id="ARBA00023125"/>
    </source>
</evidence>
<keyword evidence="3 6" id="KW-0255">Endonuclease</keyword>
<dbReference type="GO" id="GO:0000014">
    <property type="term" value="F:single-stranded DNA endodeoxyribonuclease activity"/>
    <property type="evidence" value="ECO:0007669"/>
    <property type="project" value="UniProtKB-UniRule"/>
</dbReference>
<dbReference type="InterPro" id="IPR049173">
    <property type="entry name" value="NucS_N_sf"/>
</dbReference>
<reference evidence="10" key="1">
    <citation type="submission" date="2010-11" db="EMBL/GenBank/DDBJ databases">
        <title>The complete genome of Desulfurococcus mucosus DSM 2162.</title>
        <authorList>
            <consortium name="US DOE Joint Genome Institute (JGI-PGF)"/>
            <person name="Lucas S."/>
            <person name="Copeland A."/>
            <person name="Lapidus A."/>
            <person name="Bruce D."/>
            <person name="Goodwin L."/>
            <person name="Pitluck S."/>
            <person name="Kyrpides N."/>
            <person name="Mavromatis K."/>
            <person name="Pagani I."/>
            <person name="Ivanova N."/>
            <person name="Ovchinnikova G."/>
            <person name="Chertkov O."/>
            <person name="Held B."/>
            <person name="Brettin T."/>
            <person name="Detter J.C."/>
            <person name="Tapia R."/>
            <person name="Han C."/>
            <person name="Land M."/>
            <person name="Hauser L."/>
            <person name="Markowitz V."/>
            <person name="Cheng J.-F."/>
            <person name="Hugenholtz P."/>
            <person name="Woyke T."/>
            <person name="Wu D."/>
            <person name="Wirth R."/>
            <person name="Bilek Y."/>
            <person name="Hader T."/>
            <person name="Klenk H.-P."/>
            <person name="Eisen J.A."/>
        </authorList>
    </citation>
    <scope>NUCLEOTIDE SEQUENCE [LARGE SCALE GENOMIC DNA]</scope>
    <source>
        <strain evidence="10">ATCC 35584 / DSM 2162 / JCM 9187 / O7/1</strain>
    </source>
</reference>
<dbReference type="HAMAP" id="MF_00722">
    <property type="entry name" value="NucS"/>
    <property type="match status" value="1"/>
</dbReference>
<dbReference type="GO" id="GO:0003677">
    <property type="term" value="F:DNA binding"/>
    <property type="evidence" value="ECO:0007669"/>
    <property type="project" value="UniProtKB-KW"/>
</dbReference>
<dbReference type="eggNOG" id="arCOG01304">
    <property type="taxonomic scope" value="Archaea"/>
</dbReference>
<dbReference type="HOGENOM" id="CLU_069350_1_0_2"/>
<feature type="domain" description="Endonuclease NucS C-terminal" evidence="7">
    <location>
        <begin position="135"/>
        <end position="241"/>
    </location>
</feature>
<dbReference type="GO" id="GO:0005737">
    <property type="term" value="C:cytoplasm"/>
    <property type="evidence" value="ECO:0007669"/>
    <property type="project" value="UniProtKB-SubCell"/>
</dbReference>
<dbReference type="PANTHER" id="PTHR38814">
    <property type="entry name" value="ENDONUCLEASE NUCS"/>
    <property type="match status" value="1"/>
</dbReference>
<dbReference type="Gene3D" id="3.40.1350.10">
    <property type="match status" value="1"/>
</dbReference>
<gene>
    <name evidence="6" type="primary">nucS</name>
    <name evidence="9" type="ordered locus">Desmu_0200</name>
</gene>
<dbReference type="AlphaFoldDB" id="E8R7M4"/>
<keyword evidence="2 6" id="KW-0540">Nuclease</keyword>
<keyword evidence="4 6" id="KW-0378">Hydrolase</keyword>
<evidence type="ECO:0000313" key="10">
    <source>
        <dbReference type="Proteomes" id="UP000001068"/>
    </source>
</evidence>
<evidence type="ECO:0000256" key="2">
    <source>
        <dbReference type="ARBA" id="ARBA00022722"/>
    </source>
</evidence>
<keyword evidence="10" id="KW-1185">Reference proteome</keyword>
<evidence type="ECO:0000313" key="9">
    <source>
        <dbReference type="EMBL" id="ADV64519.1"/>
    </source>
</evidence>
<dbReference type="EMBL" id="CP002363">
    <property type="protein sequence ID" value="ADV64519.1"/>
    <property type="molecule type" value="Genomic_DNA"/>
</dbReference>
<dbReference type="Pfam" id="PF21003">
    <property type="entry name" value="NucS_N"/>
    <property type="match status" value="1"/>
</dbReference>
<dbReference type="KEGG" id="dmu:Desmu_0200"/>
<dbReference type="Proteomes" id="UP000001068">
    <property type="component" value="Chromosome"/>
</dbReference>
<protein>
    <recommendedName>
        <fullName evidence="6">Endonuclease NucS</fullName>
        <ecNumber evidence="6">3.1.-.-</ecNumber>
    </recommendedName>
</protein>
<keyword evidence="1 6" id="KW-0963">Cytoplasm</keyword>
<dbReference type="EC" id="3.1.-.-" evidence="6"/>
<evidence type="ECO:0000256" key="4">
    <source>
        <dbReference type="ARBA" id="ARBA00022801"/>
    </source>
</evidence>
<comment type="function">
    <text evidence="6">Cleaves both 3' and 5' ssDNA extremities of branched DNA structures.</text>
</comment>